<evidence type="ECO:0000313" key="2">
    <source>
        <dbReference type="EMBL" id="RNF00013.1"/>
    </source>
</evidence>
<reference evidence="2 3" key="1">
    <citation type="journal article" date="2018" name="BMC Genomics">
        <title>Genomic comparison of Trypanosoma conorhini and Trypanosoma rangeli to Trypanosoma cruzi strains of high and low virulence.</title>
        <authorList>
            <person name="Bradwell K.R."/>
            <person name="Koparde V.N."/>
            <person name="Matveyev A.V."/>
            <person name="Serrano M.G."/>
            <person name="Alves J.M."/>
            <person name="Parikh H."/>
            <person name="Huang B."/>
            <person name="Lee V."/>
            <person name="Espinosa-Alvarez O."/>
            <person name="Ortiz P.A."/>
            <person name="Costa-Martins A.G."/>
            <person name="Teixeira M.M."/>
            <person name="Buck G.A."/>
        </authorList>
    </citation>
    <scope>NUCLEOTIDE SEQUENCE [LARGE SCALE GENOMIC DNA]</scope>
    <source>
        <strain evidence="2 3">025E</strain>
    </source>
</reference>
<keyword evidence="3" id="KW-1185">Reference proteome</keyword>
<sequence length="218" mass="23955">MRSPICLFPAAPPAGSAKNDGAICCLANLRIVRGPRVVAVRREAGRPPIDSHRFRQRHARGGGSGSFTDGLLHPSAAVPPARGKPVCQTPNHQSCAPKCCRPCDLPDGAGPEETMRPRPSRVNRSSLRGPVRAPIPAWRNAEAANQNVENEFKQKRLHSFTAKCVSKRTRNATCPSFNRFSGGVRFLRQRTADIPPSDPQNRTRIQFRVSAHSRRSCR</sequence>
<evidence type="ECO:0000313" key="3">
    <source>
        <dbReference type="Proteomes" id="UP000284403"/>
    </source>
</evidence>
<feature type="region of interest" description="Disordered" evidence="1">
    <location>
        <begin position="49"/>
        <end position="85"/>
    </location>
</feature>
<organism evidence="2 3">
    <name type="scientific">Trypanosoma conorhini</name>
    <dbReference type="NCBI Taxonomy" id="83891"/>
    <lineage>
        <taxon>Eukaryota</taxon>
        <taxon>Discoba</taxon>
        <taxon>Euglenozoa</taxon>
        <taxon>Kinetoplastea</taxon>
        <taxon>Metakinetoplastina</taxon>
        <taxon>Trypanosomatida</taxon>
        <taxon>Trypanosomatidae</taxon>
        <taxon>Trypanosoma</taxon>
    </lineage>
</organism>
<dbReference type="AlphaFoldDB" id="A0A3R7M5Y7"/>
<accession>A0A3R7M5Y7</accession>
<dbReference type="EMBL" id="MKKU01000914">
    <property type="protein sequence ID" value="RNF00013.1"/>
    <property type="molecule type" value="Genomic_DNA"/>
</dbReference>
<protein>
    <submittedName>
        <fullName evidence="2">Uncharacterized protein</fullName>
    </submittedName>
</protein>
<gene>
    <name evidence="2" type="ORF">Tco025E_08901</name>
</gene>
<feature type="region of interest" description="Disordered" evidence="1">
    <location>
        <begin position="107"/>
        <end position="131"/>
    </location>
</feature>
<name>A0A3R7M5Y7_9TRYP</name>
<dbReference type="RefSeq" id="XP_029224155.1">
    <property type="nucleotide sequence ID" value="XM_029375732.1"/>
</dbReference>
<dbReference type="Proteomes" id="UP000284403">
    <property type="component" value="Unassembled WGS sequence"/>
</dbReference>
<comment type="caution">
    <text evidence="2">The sequence shown here is derived from an EMBL/GenBank/DDBJ whole genome shotgun (WGS) entry which is preliminary data.</text>
</comment>
<dbReference type="GeneID" id="40322512"/>
<proteinExistence type="predicted"/>
<evidence type="ECO:0000256" key="1">
    <source>
        <dbReference type="SAM" id="MobiDB-lite"/>
    </source>
</evidence>